<accession>A0A1F6UFQ4</accession>
<evidence type="ECO:0000256" key="2">
    <source>
        <dbReference type="ARBA" id="ARBA00022980"/>
    </source>
</evidence>
<dbReference type="PIRSF" id="PIRSF002191">
    <property type="entry name" value="Ribosomal_L19"/>
    <property type="match status" value="1"/>
</dbReference>
<dbReference type="InterPro" id="IPR038657">
    <property type="entry name" value="Ribosomal_bL19_sf"/>
</dbReference>
<keyword evidence="3 5" id="KW-0687">Ribonucleoprotein</keyword>
<dbReference type="FunFam" id="2.30.30.790:FF:000001">
    <property type="entry name" value="50S ribosomal protein L19"/>
    <property type="match status" value="1"/>
</dbReference>
<dbReference type="GO" id="GO:0003735">
    <property type="term" value="F:structural constituent of ribosome"/>
    <property type="evidence" value="ECO:0007669"/>
    <property type="project" value="InterPro"/>
</dbReference>
<evidence type="ECO:0000256" key="6">
    <source>
        <dbReference type="RuleBase" id="RU000559"/>
    </source>
</evidence>
<dbReference type="Pfam" id="PF01245">
    <property type="entry name" value="Ribosomal_L19"/>
    <property type="match status" value="1"/>
</dbReference>
<dbReference type="PANTHER" id="PTHR15680:SF9">
    <property type="entry name" value="LARGE RIBOSOMAL SUBUNIT PROTEIN BL19M"/>
    <property type="match status" value="1"/>
</dbReference>
<reference evidence="7 8" key="1">
    <citation type="journal article" date="2016" name="Nat. Commun.">
        <title>Thousands of microbial genomes shed light on interconnected biogeochemical processes in an aquifer system.</title>
        <authorList>
            <person name="Anantharaman K."/>
            <person name="Brown C.T."/>
            <person name="Hug L.A."/>
            <person name="Sharon I."/>
            <person name="Castelle C.J."/>
            <person name="Probst A.J."/>
            <person name="Thomas B.C."/>
            <person name="Singh A."/>
            <person name="Wilkins M.J."/>
            <person name="Karaoz U."/>
            <person name="Brodie E.L."/>
            <person name="Williams K.H."/>
            <person name="Hubbard S.S."/>
            <person name="Banfield J.F."/>
        </authorList>
    </citation>
    <scope>NUCLEOTIDE SEQUENCE [LARGE SCALE GENOMIC DNA]</scope>
</reference>
<name>A0A1F6UFQ4_9PROT</name>
<proteinExistence type="inferred from homology"/>
<dbReference type="Gene3D" id="2.30.30.790">
    <property type="match status" value="1"/>
</dbReference>
<dbReference type="InterPro" id="IPR001857">
    <property type="entry name" value="Ribosomal_bL19"/>
</dbReference>
<organism evidence="7 8">
    <name type="scientific">Candidatus Muproteobacteria bacterium RBG_19FT_COMBO_61_10</name>
    <dbReference type="NCBI Taxonomy" id="1817761"/>
    <lineage>
        <taxon>Bacteria</taxon>
        <taxon>Pseudomonadati</taxon>
        <taxon>Pseudomonadota</taxon>
        <taxon>Candidatus Muproteobacteria</taxon>
    </lineage>
</organism>
<dbReference type="NCBIfam" id="TIGR01024">
    <property type="entry name" value="rplS_bact"/>
    <property type="match status" value="1"/>
</dbReference>
<dbReference type="PRINTS" id="PR00061">
    <property type="entry name" value="RIBOSOMALL19"/>
</dbReference>
<dbReference type="InterPro" id="IPR008991">
    <property type="entry name" value="Translation_prot_SH3-like_sf"/>
</dbReference>
<keyword evidence="2 5" id="KW-0689">Ribosomal protein</keyword>
<protein>
    <recommendedName>
        <fullName evidence="4 5">Large ribosomal subunit protein bL19</fullName>
    </recommendedName>
</protein>
<evidence type="ECO:0000313" key="7">
    <source>
        <dbReference type="EMBL" id="OGI56213.1"/>
    </source>
</evidence>
<evidence type="ECO:0000256" key="4">
    <source>
        <dbReference type="ARBA" id="ARBA00035171"/>
    </source>
</evidence>
<gene>
    <name evidence="5" type="primary">rplS</name>
    <name evidence="7" type="ORF">A2V58_04360</name>
</gene>
<dbReference type="HAMAP" id="MF_00402">
    <property type="entry name" value="Ribosomal_bL19"/>
    <property type="match status" value="1"/>
</dbReference>
<dbReference type="GO" id="GO:0006412">
    <property type="term" value="P:translation"/>
    <property type="evidence" value="ECO:0007669"/>
    <property type="project" value="UniProtKB-UniRule"/>
</dbReference>
<dbReference type="GO" id="GO:0022625">
    <property type="term" value="C:cytosolic large ribosomal subunit"/>
    <property type="evidence" value="ECO:0007669"/>
    <property type="project" value="TreeGrafter"/>
</dbReference>
<dbReference type="EMBL" id="MFSV01000195">
    <property type="protein sequence ID" value="OGI56213.1"/>
    <property type="molecule type" value="Genomic_DNA"/>
</dbReference>
<dbReference type="SUPFAM" id="SSF50104">
    <property type="entry name" value="Translation proteins SH3-like domain"/>
    <property type="match status" value="1"/>
</dbReference>
<evidence type="ECO:0000256" key="1">
    <source>
        <dbReference type="ARBA" id="ARBA00005781"/>
    </source>
</evidence>
<dbReference type="PANTHER" id="PTHR15680">
    <property type="entry name" value="RIBOSOMAL PROTEIN L19"/>
    <property type="match status" value="1"/>
</dbReference>
<sequence length="115" mass="12995">MSKIIQALEAEQTAGREFPDFVPGDTVVVHVKVKEGDRERLQAFEGICIARRNRGVNSSFTVRKVSYGEGVERVFPLYSPQLAKIDVKRKGVVRRAKLYYLRDLSGKAARITEKV</sequence>
<comment type="caution">
    <text evidence="7">The sequence shown here is derived from an EMBL/GenBank/DDBJ whole genome shotgun (WGS) entry which is preliminary data.</text>
</comment>
<dbReference type="InterPro" id="IPR018257">
    <property type="entry name" value="Ribosomal_bL19_CS"/>
</dbReference>
<comment type="similarity">
    <text evidence="1 5 6">Belongs to the bacterial ribosomal protein bL19 family.</text>
</comment>
<evidence type="ECO:0000256" key="5">
    <source>
        <dbReference type="HAMAP-Rule" id="MF_00402"/>
    </source>
</evidence>
<comment type="function">
    <text evidence="5 6">This protein is located at the 30S-50S ribosomal subunit interface and may play a role in the structure and function of the aminoacyl-tRNA binding site.</text>
</comment>
<dbReference type="AlphaFoldDB" id="A0A1F6UFQ4"/>
<evidence type="ECO:0000256" key="3">
    <source>
        <dbReference type="ARBA" id="ARBA00023274"/>
    </source>
</evidence>
<dbReference type="PROSITE" id="PS01015">
    <property type="entry name" value="RIBOSOMAL_L19"/>
    <property type="match status" value="1"/>
</dbReference>
<evidence type="ECO:0000313" key="8">
    <source>
        <dbReference type="Proteomes" id="UP000177950"/>
    </source>
</evidence>
<dbReference type="Proteomes" id="UP000177950">
    <property type="component" value="Unassembled WGS sequence"/>
</dbReference>